<dbReference type="FunFam" id="2.40.10.10:FF:000068">
    <property type="entry name" value="transmembrane protease serine 2"/>
    <property type="match status" value="1"/>
</dbReference>
<name>A0A6A4WWJ3_AMPAM</name>
<comment type="similarity">
    <text evidence="6">Belongs to the peptidase S1 family. CLIP subfamily.</text>
</comment>
<protein>
    <submittedName>
        <fullName evidence="10">Venom protease</fullName>
    </submittedName>
</protein>
<comment type="caution">
    <text evidence="10">The sequence shown here is derived from an EMBL/GenBank/DDBJ whole genome shotgun (WGS) entry which is preliminary data.</text>
</comment>
<organism evidence="10 11">
    <name type="scientific">Amphibalanus amphitrite</name>
    <name type="common">Striped barnacle</name>
    <name type="synonym">Balanus amphitrite</name>
    <dbReference type="NCBI Taxonomy" id="1232801"/>
    <lineage>
        <taxon>Eukaryota</taxon>
        <taxon>Metazoa</taxon>
        <taxon>Ecdysozoa</taxon>
        <taxon>Arthropoda</taxon>
        <taxon>Crustacea</taxon>
        <taxon>Multicrustacea</taxon>
        <taxon>Cirripedia</taxon>
        <taxon>Thoracica</taxon>
        <taxon>Thoracicalcarea</taxon>
        <taxon>Balanomorpha</taxon>
        <taxon>Balanoidea</taxon>
        <taxon>Balanidae</taxon>
        <taxon>Amphibalaninae</taxon>
        <taxon>Amphibalanus</taxon>
    </lineage>
</organism>
<keyword evidence="3 8" id="KW-0732">Signal</keyword>
<reference evidence="10 11" key="1">
    <citation type="submission" date="2019-07" db="EMBL/GenBank/DDBJ databases">
        <title>Draft genome assembly of a fouling barnacle, Amphibalanus amphitrite (Darwin, 1854): The first reference genome for Thecostraca.</title>
        <authorList>
            <person name="Kim W."/>
        </authorList>
    </citation>
    <scope>NUCLEOTIDE SEQUENCE [LARGE SCALE GENOMIC DNA]</scope>
    <source>
        <strain evidence="10">SNU_AA5</strain>
        <tissue evidence="10">Soma without cirri and trophi</tissue>
    </source>
</reference>
<sequence length="373" mass="40015">MLLVASLMLLCRVTAGYLTNKDDAEFFSEFGPSDSGSSDYLEPEAAFESFCVVSGPRPALGVCTPLRRCRRPQATQHYCLPGTETCCLAADASPVDLPSAPAKVLSTECGRPEIPLLPIPRIAGGHLAAGGEWPWIVQLGLRHQPRWQSLRQRSSGGGAQWFCGGALISPRAVLTAAHCMKLTTEQRRRLVVRIGDEERDLAPLREVAEVIVHPGYRTFTKHADLAVLRLSRPVQLGHRESPICLPAANASFVGLRATVAGWGRQGFDGVPSEDLLEAEVTIEDPAACEAAYRSVGDFEELFPGGFGGTKLCAAGPGRDACRGDSGGPLVVTQPDDRRVLVGIVSTGYKCATRGFPGIYTRVASYVDWILSNA</sequence>
<dbReference type="Gene3D" id="2.40.10.10">
    <property type="entry name" value="Trypsin-like serine proteases"/>
    <property type="match status" value="1"/>
</dbReference>
<dbReference type="InterPro" id="IPR033116">
    <property type="entry name" value="TRYPSIN_SER"/>
</dbReference>
<dbReference type="PROSITE" id="PS00135">
    <property type="entry name" value="TRYPSIN_SER"/>
    <property type="match status" value="1"/>
</dbReference>
<keyword evidence="2" id="KW-0964">Secreted</keyword>
<dbReference type="InterPro" id="IPR001254">
    <property type="entry name" value="Trypsin_dom"/>
</dbReference>
<dbReference type="PANTHER" id="PTHR24256">
    <property type="entry name" value="TRYPTASE-RELATED"/>
    <property type="match status" value="1"/>
</dbReference>
<keyword evidence="5" id="KW-0325">Glycoprotein</keyword>
<dbReference type="GO" id="GO:0004252">
    <property type="term" value="F:serine-type endopeptidase activity"/>
    <property type="evidence" value="ECO:0007669"/>
    <property type="project" value="InterPro"/>
</dbReference>
<dbReference type="SUPFAM" id="SSF50494">
    <property type="entry name" value="Trypsin-like serine proteases"/>
    <property type="match status" value="1"/>
</dbReference>
<dbReference type="InterPro" id="IPR001314">
    <property type="entry name" value="Peptidase_S1A"/>
</dbReference>
<evidence type="ECO:0000256" key="8">
    <source>
        <dbReference type="SAM" id="SignalP"/>
    </source>
</evidence>
<dbReference type="InterPro" id="IPR043504">
    <property type="entry name" value="Peptidase_S1_PA_chymotrypsin"/>
</dbReference>
<comment type="subcellular location">
    <subcellularLocation>
        <location evidence="1">Secreted</location>
    </subcellularLocation>
</comment>
<evidence type="ECO:0000256" key="6">
    <source>
        <dbReference type="ARBA" id="ARBA00024195"/>
    </source>
</evidence>
<evidence type="ECO:0000256" key="1">
    <source>
        <dbReference type="ARBA" id="ARBA00004613"/>
    </source>
</evidence>
<proteinExistence type="inferred from homology"/>
<evidence type="ECO:0000256" key="7">
    <source>
        <dbReference type="RuleBase" id="RU363034"/>
    </source>
</evidence>
<dbReference type="InterPro" id="IPR051487">
    <property type="entry name" value="Ser/Thr_Proteases_Immune/Dev"/>
</dbReference>
<gene>
    <name evidence="10" type="primary">SP4_7</name>
    <name evidence="10" type="ORF">FJT64_022019</name>
</gene>
<dbReference type="Proteomes" id="UP000440578">
    <property type="component" value="Unassembled WGS sequence"/>
</dbReference>
<dbReference type="PROSITE" id="PS00134">
    <property type="entry name" value="TRYPSIN_HIS"/>
    <property type="match status" value="1"/>
</dbReference>
<dbReference type="GO" id="GO:0005576">
    <property type="term" value="C:extracellular region"/>
    <property type="evidence" value="ECO:0007669"/>
    <property type="project" value="UniProtKB-SubCell"/>
</dbReference>
<evidence type="ECO:0000313" key="10">
    <source>
        <dbReference type="EMBL" id="KAF0306491.1"/>
    </source>
</evidence>
<accession>A0A6A4WWJ3</accession>
<evidence type="ECO:0000256" key="3">
    <source>
        <dbReference type="ARBA" id="ARBA00022729"/>
    </source>
</evidence>
<evidence type="ECO:0000256" key="2">
    <source>
        <dbReference type="ARBA" id="ARBA00022525"/>
    </source>
</evidence>
<dbReference type="AlphaFoldDB" id="A0A6A4WWJ3"/>
<evidence type="ECO:0000256" key="4">
    <source>
        <dbReference type="ARBA" id="ARBA00023157"/>
    </source>
</evidence>
<keyword evidence="7" id="KW-0720">Serine protease</keyword>
<dbReference type="CDD" id="cd00190">
    <property type="entry name" value="Tryp_SPc"/>
    <property type="match status" value="1"/>
</dbReference>
<feature type="domain" description="Peptidase S1" evidence="9">
    <location>
        <begin position="122"/>
        <end position="373"/>
    </location>
</feature>
<dbReference type="PRINTS" id="PR00722">
    <property type="entry name" value="CHYMOTRYPSIN"/>
</dbReference>
<feature type="chain" id="PRO_5025434534" evidence="8">
    <location>
        <begin position="17"/>
        <end position="373"/>
    </location>
</feature>
<dbReference type="OrthoDB" id="6339870at2759"/>
<feature type="signal peptide" evidence="8">
    <location>
        <begin position="1"/>
        <end position="16"/>
    </location>
</feature>
<keyword evidence="7 10" id="KW-0645">Protease</keyword>
<dbReference type="Pfam" id="PF00089">
    <property type="entry name" value="Trypsin"/>
    <property type="match status" value="1"/>
</dbReference>
<dbReference type="GO" id="GO:0006508">
    <property type="term" value="P:proteolysis"/>
    <property type="evidence" value="ECO:0007669"/>
    <property type="project" value="UniProtKB-KW"/>
</dbReference>
<keyword evidence="11" id="KW-1185">Reference proteome</keyword>
<dbReference type="SMART" id="SM00020">
    <property type="entry name" value="Tryp_SPc"/>
    <property type="match status" value="1"/>
</dbReference>
<dbReference type="EMBL" id="VIIS01000664">
    <property type="protein sequence ID" value="KAF0306491.1"/>
    <property type="molecule type" value="Genomic_DNA"/>
</dbReference>
<evidence type="ECO:0000313" key="11">
    <source>
        <dbReference type="Proteomes" id="UP000440578"/>
    </source>
</evidence>
<dbReference type="InterPro" id="IPR018114">
    <property type="entry name" value="TRYPSIN_HIS"/>
</dbReference>
<dbReference type="FunFam" id="2.40.10.10:FF:000054">
    <property type="entry name" value="Complement C1r subcomponent"/>
    <property type="match status" value="1"/>
</dbReference>
<keyword evidence="7" id="KW-0378">Hydrolase</keyword>
<evidence type="ECO:0000259" key="9">
    <source>
        <dbReference type="PROSITE" id="PS50240"/>
    </source>
</evidence>
<keyword evidence="4" id="KW-1015">Disulfide bond</keyword>
<evidence type="ECO:0000256" key="5">
    <source>
        <dbReference type="ARBA" id="ARBA00023180"/>
    </source>
</evidence>
<dbReference type="InterPro" id="IPR009003">
    <property type="entry name" value="Peptidase_S1_PA"/>
</dbReference>
<dbReference type="PROSITE" id="PS50240">
    <property type="entry name" value="TRYPSIN_DOM"/>
    <property type="match status" value="1"/>
</dbReference>